<protein>
    <submittedName>
        <fullName evidence="2">Uncharacterized protein</fullName>
    </submittedName>
</protein>
<name>A0A9D3V5W4_9ROSI</name>
<dbReference type="Proteomes" id="UP000828251">
    <property type="component" value="Unassembled WGS sequence"/>
</dbReference>
<feature type="region of interest" description="Disordered" evidence="1">
    <location>
        <begin position="83"/>
        <end position="105"/>
    </location>
</feature>
<reference evidence="2 3" key="1">
    <citation type="journal article" date="2021" name="Plant Biotechnol. J.">
        <title>Multi-omics assisted identification of the key and species-specific regulatory components of drought-tolerant mechanisms in Gossypium stocksii.</title>
        <authorList>
            <person name="Yu D."/>
            <person name="Ke L."/>
            <person name="Zhang D."/>
            <person name="Wu Y."/>
            <person name="Sun Y."/>
            <person name="Mei J."/>
            <person name="Sun J."/>
            <person name="Sun Y."/>
        </authorList>
    </citation>
    <scope>NUCLEOTIDE SEQUENCE [LARGE SCALE GENOMIC DNA]</scope>
    <source>
        <strain evidence="3">cv. E1</strain>
        <tissue evidence="2">Leaf</tissue>
    </source>
</reference>
<dbReference type="AlphaFoldDB" id="A0A9D3V5W4"/>
<evidence type="ECO:0000313" key="3">
    <source>
        <dbReference type="Proteomes" id="UP000828251"/>
    </source>
</evidence>
<organism evidence="2 3">
    <name type="scientific">Gossypium stocksii</name>
    <dbReference type="NCBI Taxonomy" id="47602"/>
    <lineage>
        <taxon>Eukaryota</taxon>
        <taxon>Viridiplantae</taxon>
        <taxon>Streptophyta</taxon>
        <taxon>Embryophyta</taxon>
        <taxon>Tracheophyta</taxon>
        <taxon>Spermatophyta</taxon>
        <taxon>Magnoliopsida</taxon>
        <taxon>eudicotyledons</taxon>
        <taxon>Gunneridae</taxon>
        <taxon>Pentapetalae</taxon>
        <taxon>rosids</taxon>
        <taxon>malvids</taxon>
        <taxon>Malvales</taxon>
        <taxon>Malvaceae</taxon>
        <taxon>Malvoideae</taxon>
        <taxon>Gossypium</taxon>
    </lineage>
</organism>
<dbReference type="EMBL" id="JAIQCV010000008">
    <property type="protein sequence ID" value="KAH1072745.1"/>
    <property type="molecule type" value="Genomic_DNA"/>
</dbReference>
<evidence type="ECO:0000256" key="1">
    <source>
        <dbReference type="SAM" id="MobiDB-lite"/>
    </source>
</evidence>
<accession>A0A9D3V5W4</accession>
<dbReference type="OrthoDB" id="1747560at2759"/>
<evidence type="ECO:0000313" key="2">
    <source>
        <dbReference type="EMBL" id="KAH1072745.1"/>
    </source>
</evidence>
<keyword evidence="3" id="KW-1185">Reference proteome</keyword>
<gene>
    <name evidence="2" type="ORF">J1N35_025073</name>
</gene>
<sequence length="256" mass="29565">MKVLNLIREFERLQMKEFESIKEYSNKLVDIANKVRVLWTKLFDSRLVQKVLVSVLENALQAQGQRRLMRQEGSIEGALKATMQHSKGENQKWNGKKNGGSNGSEITAKGNGIGNFNKYSSCKYCGKQNQPHFTCWRRPYVKCRRIKIQKKSFSLNPLEEEQVASKCQEGITSDQMDLLAEQVKVLAREIAFSSSTLKYLLDQFANDPNSSKSQLQNLEREIQEKRNQMRALGKHIIEMAKLQFLMHHLLKCNKQL</sequence>
<dbReference type="PANTHER" id="PTHR35317:SF24">
    <property type="entry name" value="RETROVIRUS-RELATED POL POLYPROTEIN FROM TRANSPOSON TNT 1-94"/>
    <property type="match status" value="1"/>
</dbReference>
<dbReference type="PANTHER" id="PTHR35317">
    <property type="entry name" value="OS04G0629600 PROTEIN"/>
    <property type="match status" value="1"/>
</dbReference>
<proteinExistence type="predicted"/>
<comment type="caution">
    <text evidence="2">The sequence shown here is derived from an EMBL/GenBank/DDBJ whole genome shotgun (WGS) entry which is preliminary data.</text>
</comment>